<reference evidence="1" key="1">
    <citation type="submission" date="2022-09" db="EMBL/GenBank/DDBJ databases">
        <title>Intensive care unit water sources are persistently colonized with multi-drug resistant bacteria and are the site of extensive horizontal gene transfer of antibiotic resistance genes.</title>
        <authorList>
            <person name="Diorio-Toth L."/>
        </authorList>
    </citation>
    <scope>NUCLEOTIDE SEQUENCE</scope>
    <source>
        <strain evidence="1">GD03710</strain>
    </source>
</reference>
<proteinExistence type="predicted"/>
<organism evidence="1 2">
    <name type="scientific">Aeromonas caviae</name>
    <name type="common">Aeromonas punctata</name>
    <dbReference type="NCBI Taxonomy" id="648"/>
    <lineage>
        <taxon>Bacteria</taxon>
        <taxon>Pseudomonadati</taxon>
        <taxon>Pseudomonadota</taxon>
        <taxon>Gammaproteobacteria</taxon>
        <taxon>Aeromonadales</taxon>
        <taxon>Aeromonadaceae</taxon>
        <taxon>Aeromonas</taxon>
    </lineage>
</organism>
<protein>
    <submittedName>
        <fullName evidence="1">Uncharacterized protein</fullName>
    </submittedName>
</protein>
<dbReference type="AlphaFoldDB" id="A0AA42RCG3"/>
<sequence>MTRLRCSFDTYLLGDLYIVLIDRDMPGFASVTNDADAVITSLTNLIPGGIGKRRVVYQDSDKRFDEMLVDDGAFMAFRACTASQQAYFVDNLPNARLIQ</sequence>
<dbReference type="RefSeq" id="WP_279963576.1">
    <property type="nucleotide sequence ID" value="NZ_JAOCFK010000060.1"/>
</dbReference>
<evidence type="ECO:0000313" key="1">
    <source>
        <dbReference type="EMBL" id="MDH1507601.1"/>
    </source>
</evidence>
<dbReference type="Proteomes" id="UP001161704">
    <property type="component" value="Unassembled WGS sequence"/>
</dbReference>
<gene>
    <name evidence="1" type="ORF">N5I20_21390</name>
</gene>
<comment type="caution">
    <text evidence="1">The sequence shown here is derived from an EMBL/GenBank/DDBJ whole genome shotgun (WGS) entry which is preliminary data.</text>
</comment>
<evidence type="ECO:0000313" key="2">
    <source>
        <dbReference type="Proteomes" id="UP001161704"/>
    </source>
</evidence>
<accession>A0AA42RCG3</accession>
<dbReference type="EMBL" id="JAOCIZ010000137">
    <property type="protein sequence ID" value="MDH1507601.1"/>
    <property type="molecule type" value="Genomic_DNA"/>
</dbReference>
<name>A0AA42RCG3_AERCA</name>